<evidence type="ECO:0000256" key="1">
    <source>
        <dbReference type="ARBA" id="ARBA00009085"/>
    </source>
</evidence>
<name>A0AAE0LE09_9CHLO</name>
<dbReference type="Gene3D" id="3.90.70.10">
    <property type="entry name" value="Cysteine proteinases"/>
    <property type="match status" value="1"/>
</dbReference>
<dbReference type="SUPFAM" id="SSF54001">
    <property type="entry name" value="Cysteine proteinases"/>
    <property type="match status" value="1"/>
</dbReference>
<sequence length="442" mass="50113">AGRDGVWNFSQAMNKIDKASLGVGTSGVAASFLDLLTQLHQVKEYSAISPTEFRDSITAKASYFADDDQHDCQEFLRVLLDALHDDLNRVKVKPPHVEEKDDDDEPEEQKAARLWQKQLSHSDSPVTDLFCGQLKSNVRCHSCSTVFTCYDAFMDLSLPIPAASPKPMSSSFTSPFKSFSRGDSCTLEDCLRAFTTEEELCGDEQYYCRKCKSHQSATKWLQINRFPKVLVLHLKRFSWTGMWSRNKLTTPVEFPQYNLDMVDFGSKEAIQPPLYNLFAISHHMGGLGGGHYTASCLNEGDGYWYDYNDQFVKKAAQTVSTIEEEHITEDAELDNKEDEGSEEEEENSPPTADRVANYKEHRREQKRLCAQKYRKQLNSALFQEVVDLDDAYVASRLPITLEILKKTSSKHLIFVGLVLQCHFSPAVLLKSAEVFEREGKLP</sequence>
<feature type="region of interest" description="Disordered" evidence="2">
    <location>
        <begin position="91"/>
        <end position="112"/>
    </location>
</feature>
<feature type="domain" description="USP" evidence="3">
    <location>
        <begin position="1"/>
        <end position="339"/>
    </location>
</feature>
<comment type="similarity">
    <text evidence="1">Belongs to the peptidase C19 family.</text>
</comment>
<protein>
    <recommendedName>
        <fullName evidence="3">USP domain-containing protein</fullName>
    </recommendedName>
</protein>
<evidence type="ECO:0000259" key="3">
    <source>
        <dbReference type="PROSITE" id="PS50235"/>
    </source>
</evidence>
<organism evidence="4 5">
    <name type="scientific">Cymbomonas tetramitiformis</name>
    <dbReference type="NCBI Taxonomy" id="36881"/>
    <lineage>
        <taxon>Eukaryota</taxon>
        <taxon>Viridiplantae</taxon>
        <taxon>Chlorophyta</taxon>
        <taxon>Pyramimonadophyceae</taxon>
        <taxon>Pyramimonadales</taxon>
        <taxon>Pyramimonadaceae</taxon>
        <taxon>Cymbomonas</taxon>
    </lineage>
</organism>
<dbReference type="Proteomes" id="UP001190700">
    <property type="component" value="Unassembled WGS sequence"/>
</dbReference>
<dbReference type="InterPro" id="IPR038765">
    <property type="entry name" value="Papain-like_cys_pep_sf"/>
</dbReference>
<evidence type="ECO:0000256" key="2">
    <source>
        <dbReference type="SAM" id="MobiDB-lite"/>
    </source>
</evidence>
<comment type="caution">
    <text evidence="4">The sequence shown here is derived from an EMBL/GenBank/DDBJ whole genome shotgun (WGS) entry which is preliminary data.</text>
</comment>
<accession>A0AAE0LE09</accession>
<dbReference type="GO" id="GO:0004843">
    <property type="term" value="F:cysteine-type deubiquitinase activity"/>
    <property type="evidence" value="ECO:0007669"/>
    <property type="project" value="InterPro"/>
</dbReference>
<dbReference type="GO" id="GO:0016579">
    <property type="term" value="P:protein deubiquitination"/>
    <property type="evidence" value="ECO:0007669"/>
    <property type="project" value="InterPro"/>
</dbReference>
<dbReference type="InterPro" id="IPR018200">
    <property type="entry name" value="USP_CS"/>
</dbReference>
<dbReference type="InterPro" id="IPR028889">
    <property type="entry name" value="USP"/>
</dbReference>
<dbReference type="InterPro" id="IPR001394">
    <property type="entry name" value="Peptidase_C19_UCH"/>
</dbReference>
<dbReference type="PANTHER" id="PTHR21646">
    <property type="entry name" value="UBIQUITIN CARBOXYL-TERMINAL HYDROLASE"/>
    <property type="match status" value="1"/>
</dbReference>
<dbReference type="InterPro" id="IPR050185">
    <property type="entry name" value="Ub_carboxyl-term_hydrolase"/>
</dbReference>
<dbReference type="EMBL" id="LGRX02003599">
    <property type="protein sequence ID" value="KAK3281986.1"/>
    <property type="molecule type" value="Genomic_DNA"/>
</dbReference>
<evidence type="ECO:0000313" key="5">
    <source>
        <dbReference type="Proteomes" id="UP001190700"/>
    </source>
</evidence>
<dbReference type="Pfam" id="PF00443">
    <property type="entry name" value="UCH"/>
    <property type="match status" value="1"/>
</dbReference>
<dbReference type="AlphaFoldDB" id="A0AAE0LE09"/>
<feature type="non-terminal residue" evidence="4">
    <location>
        <position position="1"/>
    </location>
</feature>
<dbReference type="PANTHER" id="PTHR21646:SF23">
    <property type="entry name" value="UBIQUITIN CARBOXYL-TERMINAL HYDROLASE USP2"/>
    <property type="match status" value="1"/>
</dbReference>
<dbReference type="PROSITE" id="PS50235">
    <property type="entry name" value="USP_3"/>
    <property type="match status" value="1"/>
</dbReference>
<feature type="compositionally biased region" description="Acidic residues" evidence="2">
    <location>
        <begin position="330"/>
        <end position="347"/>
    </location>
</feature>
<dbReference type="CDD" id="cd02674">
    <property type="entry name" value="Peptidase_C19R"/>
    <property type="match status" value="1"/>
</dbReference>
<keyword evidence="5" id="KW-1185">Reference proteome</keyword>
<gene>
    <name evidence="4" type="ORF">CYMTET_10255</name>
</gene>
<reference evidence="4 5" key="1">
    <citation type="journal article" date="2015" name="Genome Biol. Evol.">
        <title>Comparative Genomics of a Bacterivorous Green Alga Reveals Evolutionary Causalities and Consequences of Phago-Mixotrophic Mode of Nutrition.</title>
        <authorList>
            <person name="Burns J.A."/>
            <person name="Paasch A."/>
            <person name="Narechania A."/>
            <person name="Kim E."/>
        </authorList>
    </citation>
    <scope>NUCLEOTIDE SEQUENCE [LARGE SCALE GENOMIC DNA]</scope>
    <source>
        <strain evidence="4 5">PLY_AMNH</strain>
    </source>
</reference>
<feature type="region of interest" description="Disordered" evidence="2">
    <location>
        <begin position="323"/>
        <end position="359"/>
    </location>
</feature>
<evidence type="ECO:0000313" key="4">
    <source>
        <dbReference type="EMBL" id="KAK3281986.1"/>
    </source>
</evidence>
<proteinExistence type="inferred from homology"/>
<dbReference type="PROSITE" id="PS00973">
    <property type="entry name" value="USP_2"/>
    <property type="match status" value="1"/>
</dbReference>